<evidence type="ECO:0000256" key="5">
    <source>
        <dbReference type="ARBA" id="ARBA00022729"/>
    </source>
</evidence>
<keyword evidence="2" id="KW-0813">Transport</keyword>
<dbReference type="GO" id="GO:0015344">
    <property type="term" value="F:siderophore uptake transmembrane transporter activity"/>
    <property type="evidence" value="ECO:0007669"/>
    <property type="project" value="TreeGrafter"/>
</dbReference>
<dbReference type="PANTHER" id="PTHR30069:SF29">
    <property type="entry name" value="HEMOGLOBIN AND HEMOGLOBIN-HAPTOGLOBIN-BINDING PROTEIN 1-RELATED"/>
    <property type="match status" value="1"/>
</dbReference>
<dbReference type="Pfam" id="PF13620">
    <property type="entry name" value="CarboxypepD_reg"/>
    <property type="match status" value="1"/>
</dbReference>
<comment type="caution">
    <text evidence="10">The sequence shown here is derived from an EMBL/GenBank/DDBJ whole genome shotgun (WGS) entry which is preliminary data.</text>
</comment>
<dbReference type="InterPro" id="IPR041700">
    <property type="entry name" value="OMP_b-brl_3"/>
</dbReference>
<name>A0A0C1L0K8_9BACT</name>
<evidence type="ECO:0000256" key="4">
    <source>
        <dbReference type="ARBA" id="ARBA00022692"/>
    </source>
</evidence>
<evidence type="ECO:0000256" key="7">
    <source>
        <dbReference type="ARBA" id="ARBA00023237"/>
    </source>
</evidence>
<dbReference type="InterPro" id="IPR012910">
    <property type="entry name" value="Plug_dom"/>
</dbReference>
<feature type="domain" description="Outer membrane protein beta-barrel" evidence="9">
    <location>
        <begin position="362"/>
        <end position="795"/>
    </location>
</feature>
<dbReference type="InterPro" id="IPR037066">
    <property type="entry name" value="Plug_dom_sf"/>
</dbReference>
<evidence type="ECO:0000259" key="8">
    <source>
        <dbReference type="Pfam" id="PF07715"/>
    </source>
</evidence>
<keyword evidence="3" id="KW-1134">Transmembrane beta strand</keyword>
<dbReference type="Gene3D" id="2.170.130.10">
    <property type="entry name" value="TonB-dependent receptor, plug domain"/>
    <property type="match status" value="1"/>
</dbReference>
<dbReference type="Proteomes" id="UP000031408">
    <property type="component" value="Unassembled WGS sequence"/>
</dbReference>
<dbReference type="STRING" id="1349421.OI18_17300"/>
<gene>
    <name evidence="10" type="ORF">OI18_17300</name>
</gene>
<comment type="subcellular location">
    <subcellularLocation>
        <location evidence="1">Cell outer membrane</location>
        <topology evidence="1">Multi-pass membrane protein</topology>
    </subcellularLocation>
</comment>
<feature type="domain" description="TonB-dependent receptor plug" evidence="8">
    <location>
        <begin position="134"/>
        <end position="207"/>
    </location>
</feature>
<evidence type="ECO:0000256" key="1">
    <source>
        <dbReference type="ARBA" id="ARBA00004571"/>
    </source>
</evidence>
<keyword evidence="4" id="KW-0812">Transmembrane</keyword>
<dbReference type="InterPro" id="IPR039426">
    <property type="entry name" value="TonB-dep_rcpt-like"/>
</dbReference>
<evidence type="ECO:0000256" key="6">
    <source>
        <dbReference type="ARBA" id="ARBA00023136"/>
    </source>
</evidence>
<dbReference type="SUPFAM" id="SSF56935">
    <property type="entry name" value="Porins"/>
    <property type="match status" value="1"/>
</dbReference>
<dbReference type="InterPro" id="IPR036942">
    <property type="entry name" value="Beta-barrel_TonB_sf"/>
</dbReference>
<dbReference type="EMBL" id="JSVC01000019">
    <property type="protein sequence ID" value="KIC93512.1"/>
    <property type="molecule type" value="Genomic_DNA"/>
</dbReference>
<accession>A0A0C1L0K8</accession>
<dbReference type="AlphaFoldDB" id="A0A0C1L0K8"/>
<evidence type="ECO:0000256" key="2">
    <source>
        <dbReference type="ARBA" id="ARBA00022448"/>
    </source>
</evidence>
<protein>
    <recommendedName>
        <fullName evidence="12">TonB-dependent receptor</fullName>
    </recommendedName>
</protein>
<keyword evidence="6" id="KW-0472">Membrane</keyword>
<organism evidence="10 11">
    <name type="scientific">Flavihumibacter solisilvae</name>
    <dbReference type="NCBI Taxonomy" id="1349421"/>
    <lineage>
        <taxon>Bacteria</taxon>
        <taxon>Pseudomonadati</taxon>
        <taxon>Bacteroidota</taxon>
        <taxon>Chitinophagia</taxon>
        <taxon>Chitinophagales</taxon>
        <taxon>Chitinophagaceae</taxon>
        <taxon>Flavihumibacter</taxon>
    </lineage>
</organism>
<evidence type="ECO:0000259" key="9">
    <source>
        <dbReference type="Pfam" id="PF14905"/>
    </source>
</evidence>
<evidence type="ECO:0000313" key="10">
    <source>
        <dbReference type="EMBL" id="KIC93512.1"/>
    </source>
</evidence>
<evidence type="ECO:0000256" key="3">
    <source>
        <dbReference type="ARBA" id="ARBA00022452"/>
    </source>
</evidence>
<keyword evidence="11" id="KW-1185">Reference proteome</keyword>
<dbReference type="Pfam" id="PF07715">
    <property type="entry name" value="Plug"/>
    <property type="match status" value="1"/>
</dbReference>
<sequence length="815" mass="91554">MAQVTATDRISISGKVKDTKTGNAIEAATITAMTIRSENGQKDTLSNTSMSDKTGAFSLSTTKGINYILIISAVGFETFEQPLSAQPGASTMNAGIISLRTEAANLANVMVTARKPAMTLGVDRRIFNADAAVTAKGGNAVDVMKNIPSLSVDVNGGVQLRNGTPQIFVDGRPTILTLEQIPADDIEKVEVITNPSAKYDAGSTGGIINIIMKKNRKAGFNGVANLGIGTPEILNGGLSLNFRKNKVNFFASGNYNRGGGVAKSEAYRENKSNGVITDYFKQQSEGDRTRRFVSARFGLDYFFDNFNSISISQGFVNGRFGLDEDQYQQYLDQNGMLTNTGLRRNFEEDAFNRSSTQINYRKTFDKAGKEWTVDFNFNGGHNGGDAFIYNQRYQPDGTASGPVSRVDNYSTGSGKQYTFQTDYVNPISEKSKVEFGARSFHYVSDDKLDVYAVDNNVATKLPLSNNYRFREMVNAVYGNYSNELGKLKYQAGVRLEQSSFNGELIDSSLKFGYDYPSKGNDLWNTFFPSLYLTYPLSDGNDLQMNFSRRIRRPNFWQINPYVDITDPMNIRVGNPALRPEFTNSFELNYNRTFSTGNVLVSTYFRNNTDDITMYSDTISSKQLEDLHNAAIDPNALLTTFINADRTNRTGIEVTWQQKIGTAFDFTPNFNAQYRDVKATVNGMDLSNQGFNWSTKLMANYRVTGVRSKFANNFSFQLSGEYESPRVMPQGKQKEQYNMDFAIRKDLFKDKAGTITFNINDVFNSRRWGSITDTENFYQDSYRRWNVRSFRLTFSYRFGKQFEMFKRKEGGEEERS</sequence>
<dbReference type="Gene3D" id="2.60.40.1120">
    <property type="entry name" value="Carboxypeptidase-like, regulatory domain"/>
    <property type="match status" value="1"/>
</dbReference>
<dbReference type="SUPFAM" id="SSF49464">
    <property type="entry name" value="Carboxypeptidase regulatory domain-like"/>
    <property type="match status" value="1"/>
</dbReference>
<dbReference type="GO" id="GO:0044718">
    <property type="term" value="P:siderophore transmembrane transport"/>
    <property type="evidence" value="ECO:0007669"/>
    <property type="project" value="TreeGrafter"/>
</dbReference>
<evidence type="ECO:0008006" key="12">
    <source>
        <dbReference type="Google" id="ProtNLM"/>
    </source>
</evidence>
<dbReference type="Pfam" id="PF14905">
    <property type="entry name" value="OMP_b-brl_3"/>
    <property type="match status" value="1"/>
</dbReference>
<proteinExistence type="predicted"/>
<dbReference type="GO" id="GO:0009279">
    <property type="term" value="C:cell outer membrane"/>
    <property type="evidence" value="ECO:0007669"/>
    <property type="project" value="UniProtKB-SubCell"/>
</dbReference>
<dbReference type="PANTHER" id="PTHR30069">
    <property type="entry name" value="TONB-DEPENDENT OUTER MEMBRANE RECEPTOR"/>
    <property type="match status" value="1"/>
</dbReference>
<keyword evidence="5" id="KW-0732">Signal</keyword>
<evidence type="ECO:0000313" key="11">
    <source>
        <dbReference type="Proteomes" id="UP000031408"/>
    </source>
</evidence>
<dbReference type="InterPro" id="IPR008969">
    <property type="entry name" value="CarboxyPept-like_regulatory"/>
</dbReference>
<dbReference type="Gene3D" id="2.40.170.20">
    <property type="entry name" value="TonB-dependent receptor, beta-barrel domain"/>
    <property type="match status" value="1"/>
</dbReference>
<reference evidence="10 11" key="1">
    <citation type="submission" date="2014-11" db="EMBL/GenBank/DDBJ databases">
        <title>Genome sequence of Flavihumibacter solisilvae 3-3.</title>
        <authorList>
            <person name="Zhou G."/>
            <person name="Li M."/>
            <person name="Wang G."/>
        </authorList>
    </citation>
    <scope>NUCLEOTIDE SEQUENCE [LARGE SCALE GENOMIC DNA]</scope>
    <source>
        <strain evidence="10 11">3-3</strain>
    </source>
</reference>
<keyword evidence="7" id="KW-0998">Cell outer membrane</keyword>